<comment type="caution">
    <text evidence="3">The sequence shown here is derived from an EMBL/GenBank/DDBJ whole genome shotgun (WGS) entry which is preliminary data.</text>
</comment>
<evidence type="ECO:0000313" key="4">
    <source>
        <dbReference type="Proteomes" id="UP000186308"/>
    </source>
</evidence>
<feature type="transmembrane region" description="Helical" evidence="1">
    <location>
        <begin position="187"/>
        <end position="207"/>
    </location>
</feature>
<name>A0A8G2FLG6_ACIRU</name>
<dbReference type="AlphaFoldDB" id="A0A8G2FLG6"/>
<keyword evidence="3" id="KW-0378">Hydrolase</keyword>
<dbReference type="PANTHER" id="PTHR23028">
    <property type="entry name" value="ACETYLTRANSFERASE"/>
    <property type="match status" value="1"/>
</dbReference>
<feature type="transmembrane region" description="Helical" evidence="1">
    <location>
        <begin position="278"/>
        <end position="296"/>
    </location>
</feature>
<keyword evidence="1" id="KW-0812">Transmembrane</keyword>
<dbReference type="PANTHER" id="PTHR23028:SF131">
    <property type="entry name" value="BLR2367 PROTEIN"/>
    <property type="match status" value="1"/>
</dbReference>
<dbReference type="OrthoDB" id="505919at2"/>
<feature type="transmembrane region" description="Helical" evidence="1">
    <location>
        <begin position="308"/>
        <end position="335"/>
    </location>
</feature>
<feature type="transmembrane region" description="Helical" evidence="1">
    <location>
        <begin position="160"/>
        <end position="180"/>
    </location>
</feature>
<dbReference type="Proteomes" id="UP000186308">
    <property type="component" value="Unassembled WGS sequence"/>
</dbReference>
<dbReference type="Pfam" id="PF01757">
    <property type="entry name" value="Acyl_transf_3"/>
    <property type="match status" value="1"/>
</dbReference>
<dbReference type="GO" id="GO:0000271">
    <property type="term" value="P:polysaccharide biosynthetic process"/>
    <property type="evidence" value="ECO:0007669"/>
    <property type="project" value="TreeGrafter"/>
</dbReference>
<keyword evidence="3" id="KW-0012">Acyltransferase</keyword>
<keyword evidence="1" id="KW-1133">Transmembrane helix</keyword>
<dbReference type="GO" id="GO:0016020">
    <property type="term" value="C:membrane"/>
    <property type="evidence" value="ECO:0007669"/>
    <property type="project" value="TreeGrafter"/>
</dbReference>
<feature type="transmembrane region" description="Helical" evidence="1">
    <location>
        <begin position="341"/>
        <end position="358"/>
    </location>
</feature>
<feature type="transmembrane region" description="Helical" evidence="1">
    <location>
        <begin position="219"/>
        <end position="239"/>
    </location>
</feature>
<evidence type="ECO:0000259" key="2">
    <source>
        <dbReference type="Pfam" id="PF01757"/>
    </source>
</evidence>
<protein>
    <submittedName>
        <fullName evidence="3">Peptidoglycan/LPS O-acetylase OafA/YrhL, contains acyltransferase and SGNH-hydrolase domains</fullName>
    </submittedName>
</protein>
<feature type="transmembrane region" description="Helical" evidence="1">
    <location>
        <begin position="21"/>
        <end position="42"/>
    </location>
</feature>
<feature type="transmembrane region" description="Helical" evidence="1">
    <location>
        <begin position="251"/>
        <end position="272"/>
    </location>
</feature>
<dbReference type="EMBL" id="FTNE01000011">
    <property type="protein sequence ID" value="SIQ91079.1"/>
    <property type="molecule type" value="Genomic_DNA"/>
</dbReference>
<sequence>MSPHNPERARLPVRRLAFANQLRGVAAILVACSHLLGVYWAVPQFVAAATFSPVQTGVAPAAYDWVDDRWFQLGPFGVGLFFLISGLVIPYSLARHTRLTFLVARMLRIYPLFILALLIELGVLYAAAYYWQRPFTYGAGTIVANLLLVANLTGAPVIDFVNWTLTIELEFYLMVLLLAGVIRRGSILALIGVAIGLVALAVLIGRHPAGGDPSLGSRMISGFGFELQYLVFMLIGVAFNFHNSGQLGTRGLLAGGAAMVLLFATAAAWGVAQPEYRVVAGNYCAALAVFGTLYAARHRIRDNRALDFVASISFPFYLIHAVIGFTMIKILMMVFHLNYDAALLGSIGAITLIAYFLHRTIEEKTIGLGHRLSGRYRQTASDVDDDHGVRIGRVRSEI</sequence>
<gene>
    <name evidence="3" type="ORF">SAMN05421828_111109</name>
</gene>
<keyword evidence="4" id="KW-1185">Reference proteome</keyword>
<evidence type="ECO:0000256" key="1">
    <source>
        <dbReference type="SAM" id="Phobius"/>
    </source>
</evidence>
<organism evidence="3 4">
    <name type="scientific">Acidiphilium rubrum</name>
    <dbReference type="NCBI Taxonomy" id="526"/>
    <lineage>
        <taxon>Bacteria</taxon>
        <taxon>Pseudomonadati</taxon>
        <taxon>Pseudomonadota</taxon>
        <taxon>Alphaproteobacteria</taxon>
        <taxon>Acetobacterales</taxon>
        <taxon>Acidocellaceae</taxon>
        <taxon>Acidiphilium</taxon>
    </lineage>
</organism>
<reference evidence="3 4" key="1">
    <citation type="submission" date="2017-01" db="EMBL/GenBank/DDBJ databases">
        <authorList>
            <person name="Varghese N."/>
            <person name="Submissions S."/>
        </authorList>
    </citation>
    <scope>NUCLEOTIDE SEQUENCE [LARGE SCALE GENOMIC DNA]</scope>
    <source>
        <strain evidence="3 4">ATCC 35905</strain>
    </source>
</reference>
<keyword evidence="3" id="KW-0808">Transferase</keyword>
<proteinExistence type="predicted"/>
<keyword evidence="1" id="KW-0472">Membrane</keyword>
<evidence type="ECO:0000313" key="3">
    <source>
        <dbReference type="EMBL" id="SIQ91079.1"/>
    </source>
</evidence>
<feature type="domain" description="Acyltransferase 3" evidence="2">
    <location>
        <begin position="18"/>
        <end position="353"/>
    </location>
</feature>
<dbReference type="GO" id="GO:0016747">
    <property type="term" value="F:acyltransferase activity, transferring groups other than amino-acyl groups"/>
    <property type="evidence" value="ECO:0007669"/>
    <property type="project" value="InterPro"/>
</dbReference>
<dbReference type="InterPro" id="IPR050879">
    <property type="entry name" value="Acyltransferase_3"/>
</dbReference>
<feature type="transmembrane region" description="Helical" evidence="1">
    <location>
        <begin position="109"/>
        <end position="131"/>
    </location>
</feature>
<feature type="transmembrane region" description="Helical" evidence="1">
    <location>
        <begin position="70"/>
        <end position="89"/>
    </location>
</feature>
<dbReference type="RefSeq" id="WP_029311949.1">
    <property type="nucleotide sequence ID" value="NZ_FTNE01000011.1"/>
</dbReference>
<dbReference type="InterPro" id="IPR002656">
    <property type="entry name" value="Acyl_transf_3_dom"/>
</dbReference>
<dbReference type="GO" id="GO:0016787">
    <property type="term" value="F:hydrolase activity"/>
    <property type="evidence" value="ECO:0007669"/>
    <property type="project" value="UniProtKB-KW"/>
</dbReference>
<accession>A0A8G2FLG6</accession>